<proteinExistence type="predicted"/>
<dbReference type="KEGG" id="buz:AYM40_36035"/>
<dbReference type="Gene3D" id="3.40.30.10">
    <property type="entry name" value="Glutaredoxin"/>
    <property type="match status" value="1"/>
</dbReference>
<dbReference type="EMBL" id="CP014580">
    <property type="protein sequence ID" value="ANB77777.1"/>
    <property type="molecule type" value="Genomic_DNA"/>
</dbReference>
<keyword evidence="1" id="KW-0614">Plasmid</keyword>
<dbReference type="GO" id="GO:0046685">
    <property type="term" value="P:response to arsenic-containing substance"/>
    <property type="evidence" value="ECO:0007669"/>
    <property type="project" value="InterPro"/>
</dbReference>
<sequence>MSKLEVFEPAMCCPTGLCGVDVNPVLVQFNADFQWLADHGVEVVRHGLGHDAAAFAANPEVVREMQAGMDRLPIAMVDGGIISIGAYPSRAQLTQKIGLKVSAAEKPHIRAGACGCKPGEC</sequence>
<dbReference type="Proteomes" id="UP000076852">
    <property type="component" value="Plasmid pOLGA1"/>
</dbReference>
<dbReference type="Pfam" id="PF06953">
    <property type="entry name" value="ArsD"/>
    <property type="match status" value="1"/>
</dbReference>
<dbReference type="AlphaFoldDB" id="A0A167WN62"/>
<dbReference type="OrthoDB" id="9801358at2"/>
<dbReference type="GO" id="GO:0003677">
    <property type="term" value="F:DNA binding"/>
    <property type="evidence" value="ECO:0007669"/>
    <property type="project" value="InterPro"/>
</dbReference>
<gene>
    <name evidence="1" type="ORF">AYM40_36035</name>
</gene>
<protein>
    <submittedName>
        <fullName evidence="1">Transcriptional regulator</fullName>
    </submittedName>
</protein>
<organism evidence="1 2">
    <name type="scientific">Paraburkholderia phytofirmans OLGA172</name>
    <dbReference type="NCBI Taxonomy" id="1417228"/>
    <lineage>
        <taxon>Bacteria</taxon>
        <taxon>Pseudomonadati</taxon>
        <taxon>Pseudomonadota</taxon>
        <taxon>Betaproteobacteria</taxon>
        <taxon>Burkholderiales</taxon>
        <taxon>Burkholderiaceae</taxon>
        <taxon>Paraburkholderia</taxon>
    </lineage>
</organism>
<dbReference type="GeneID" id="66513495"/>
<accession>A0A167WN62</accession>
<dbReference type="RefSeq" id="WP_046564547.1">
    <property type="nucleotide sequence ID" value="NZ_CP014580.1"/>
</dbReference>
<evidence type="ECO:0000313" key="2">
    <source>
        <dbReference type="Proteomes" id="UP000076852"/>
    </source>
</evidence>
<keyword evidence="2" id="KW-1185">Reference proteome</keyword>
<dbReference type="NCBIfam" id="NF033727">
    <property type="entry name" value="chaperon_ArsD"/>
    <property type="match status" value="1"/>
</dbReference>
<evidence type="ECO:0000313" key="1">
    <source>
        <dbReference type="EMBL" id="ANB77777.1"/>
    </source>
</evidence>
<dbReference type="GO" id="GO:0045892">
    <property type="term" value="P:negative regulation of DNA-templated transcription"/>
    <property type="evidence" value="ECO:0007669"/>
    <property type="project" value="InterPro"/>
</dbReference>
<geneLocation type="plasmid" evidence="2">
    <name>polga1</name>
</geneLocation>
<dbReference type="InterPro" id="IPR010712">
    <property type="entry name" value="Arsenical-R_ArsD"/>
</dbReference>
<reference evidence="1 2" key="1">
    <citation type="journal article" date="2016" name="Gene">
        <title>PacBio SMRT assembly of a complex multi-replicon genome reveals chlorocatechol degradative operon in a region of genome plasticity.</title>
        <authorList>
            <person name="Ricker N."/>
            <person name="Shen S.Y."/>
            <person name="Goordial J."/>
            <person name="Jin S."/>
            <person name="Fulthorpe R.R."/>
        </authorList>
    </citation>
    <scope>NUCLEOTIDE SEQUENCE [LARGE SCALE GENOMIC DNA]</scope>
    <source>
        <strain evidence="1 2">OLGA172</strain>
        <plasmid evidence="2">polga1</plasmid>
    </source>
</reference>
<name>A0A167WN62_9BURK</name>